<evidence type="ECO:0000313" key="2">
    <source>
        <dbReference type="EMBL" id="MCI38664.1"/>
    </source>
</evidence>
<keyword evidence="3" id="KW-1185">Reference proteome</keyword>
<evidence type="ECO:0000256" key="1">
    <source>
        <dbReference type="SAM" id="MobiDB-lite"/>
    </source>
</evidence>
<comment type="caution">
    <text evidence="2">The sequence shown here is derived from an EMBL/GenBank/DDBJ whole genome shotgun (WGS) entry which is preliminary data.</text>
</comment>
<organism evidence="2 3">
    <name type="scientific">Trifolium medium</name>
    <dbReference type="NCBI Taxonomy" id="97028"/>
    <lineage>
        <taxon>Eukaryota</taxon>
        <taxon>Viridiplantae</taxon>
        <taxon>Streptophyta</taxon>
        <taxon>Embryophyta</taxon>
        <taxon>Tracheophyta</taxon>
        <taxon>Spermatophyta</taxon>
        <taxon>Magnoliopsida</taxon>
        <taxon>eudicotyledons</taxon>
        <taxon>Gunneridae</taxon>
        <taxon>Pentapetalae</taxon>
        <taxon>rosids</taxon>
        <taxon>fabids</taxon>
        <taxon>Fabales</taxon>
        <taxon>Fabaceae</taxon>
        <taxon>Papilionoideae</taxon>
        <taxon>50 kb inversion clade</taxon>
        <taxon>NPAAA clade</taxon>
        <taxon>Hologalegina</taxon>
        <taxon>IRL clade</taxon>
        <taxon>Trifolieae</taxon>
        <taxon>Trifolium</taxon>
    </lineage>
</organism>
<accession>A0A392RRE3</accession>
<feature type="compositionally biased region" description="Basic and acidic residues" evidence="1">
    <location>
        <begin position="45"/>
        <end position="60"/>
    </location>
</feature>
<reference evidence="2 3" key="1">
    <citation type="journal article" date="2018" name="Front. Plant Sci.">
        <title>Red Clover (Trifolium pratense) and Zigzag Clover (T. medium) - A Picture of Genomic Similarities and Differences.</title>
        <authorList>
            <person name="Dluhosova J."/>
            <person name="Istvanek J."/>
            <person name="Nedelnik J."/>
            <person name="Repkova J."/>
        </authorList>
    </citation>
    <scope>NUCLEOTIDE SEQUENCE [LARGE SCALE GENOMIC DNA]</scope>
    <source>
        <strain evidence="3">cv. 10/8</strain>
        <tissue evidence="2">Leaf</tissue>
    </source>
</reference>
<dbReference type="EMBL" id="LXQA010258239">
    <property type="protein sequence ID" value="MCI38664.1"/>
    <property type="molecule type" value="Genomic_DNA"/>
</dbReference>
<protein>
    <submittedName>
        <fullName evidence="2">Uncharacterized protein</fullName>
    </submittedName>
</protein>
<dbReference type="Proteomes" id="UP000265520">
    <property type="component" value="Unassembled WGS sequence"/>
</dbReference>
<feature type="compositionally biased region" description="Basic and acidic residues" evidence="1">
    <location>
        <begin position="67"/>
        <end position="90"/>
    </location>
</feature>
<feature type="region of interest" description="Disordered" evidence="1">
    <location>
        <begin position="45"/>
        <end position="90"/>
    </location>
</feature>
<sequence>MEAVKMMLECVERSKVKRLTLTPYYDPRVEEFVVNEVLTVFKQAKEEEDKAEEEAKRRQEEEEVKAEEEAKRRQVEEEKKKQEEKQKMLTEKNTSDMVIEILKRMERQLHLSMTLWY</sequence>
<evidence type="ECO:0000313" key="3">
    <source>
        <dbReference type="Proteomes" id="UP000265520"/>
    </source>
</evidence>
<proteinExistence type="predicted"/>
<name>A0A392RRE3_9FABA</name>
<dbReference type="AlphaFoldDB" id="A0A392RRE3"/>